<reference evidence="1 2" key="1">
    <citation type="submission" date="2020-08" db="EMBL/GenBank/DDBJ databases">
        <title>Genome sequence of Weissella diestrammenae KACC 16890T.</title>
        <authorList>
            <person name="Hyun D.-W."/>
            <person name="Bae J.-W."/>
        </authorList>
    </citation>
    <scope>NUCLEOTIDE SEQUENCE [LARGE SCALE GENOMIC DNA]</scope>
    <source>
        <strain evidence="1 2">KACC 16890</strain>
    </source>
</reference>
<dbReference type="KEGG" id="wdi:H9L19_07000"/>
<proteinExistence type="predicted"/>
<name>A0A7G9T4T9_9LACO</name>
<keyword evidence="2" id="KW-1185">Reference proteome</keyword>
<organism evidence="1 2">
    <name type="scientific">Weissella diestrammenae</name>
    <dbReference type="NCBI Taxonomy" id="1162633"/>
    <lineage>
        <taxon>Bacteria</taxon>
        <taxon>Bacillati</taxon>
        <taxon>Bacillota</taxon>
        <taxon>Bacilli</taxon>
        <taxon>Lactobacillales</taxon>
        <taxon>Lactobacillaceae</taxon>
        <taxon>Weissella</taxon>
    </lineage>
</organism>
<evidence type="ECO:0000313" key="1">
    <source>
        <dbReference type="EMBL" id="QNN75114.1"/>
    </source>
</evidence>
<gene>
    <name evidence="1" type="ORF">H9L19_07000</name>
</gene>
<dbReference type="EMBL" id="CP060724">
    <property type="protein sequence ID" value="QNN75114.1"/>
    <property type="molecule type" value="Genomic_DNA"/>
</dbReference>
<sequence length="127" mass="13703">MPTADSRIDGTLAWSYQNSLRTFNYLNNNTAAVISVSVGGGVAASLTPAQNTIVRAYFDWVTDNGFGLQISNACFINPASGSINWWCNDSYPTQSAAVNVPSAPDIWDTANSGNKRKITVKHWSELG</sequence>
<dbReference type="Proteomes" id="UP000515800">
    <property type="component" value="Chromosome"/>
</dbReference>
<dbReference type="RefSeq" id="WP_187528949.1">
    <property type="nucleotide sequence ID" value="NZ_CP060724.1"/>
</dbReference>
<protein>
    <submittedName>
        <fullName evidence="1">Uncharacterized protein</fullName>
    </submittedName>
</protein>
<dbReference type="AlphaFoldDB" id="A0A7G9T4T9"/>
<evidence type="ECO:0000313" key="2">
    <source>
        <dbReference type="Proteomes" id="UP000515800"/>
    </source>
</evidence>
<accession>A0A7G9T4T9</accession>